<dbReference type="InterPro" id="IPR008927">
    <property type="entry name" value="6-PGluconate_DH-like_C_sf"/>
</dbReference>
<dbReference type="SUPFAM" id="SSF51735">
    <property type="entry name" value="NAD(P)-binding Rossmann-fold domains"/>
    <property type="match status" value="1"/>
</dbReference>
<keyword evidence="8" id="KW-1185">Reference proteome</keyword>
<name>A0A7X0M442_9ACTN</name>
<dbReference type="AlphaFoldDB" id="A0A7X0M442"/>
<dbReference type="Proteomes" id="UP000555564">
    <property type="component" value="Unassembled WGS sequence"/>
</dbReference>
<dbReference type="Gene3D" id="3.40.50.720">
    <property type="entry name" value="NAD(P)-binding Rossmann-like Domain"/>
    <property type="match status" value="1"/>
</dbReference>
<dbReference type="PIRSF" id="PIRSF000103">
    <property type="entry name" value="HIBADH"/>
    <property type="match status" value="1"/>
</dbReference>
<dbReference type="PANTHER" id="PTHR43580">
    <property type="entry name" value="OXIDOREDUCTASE GLYR1-RELATED"/>
    <property type="match status" value="1"/>
</dbReference>
<dbReference type="GO" id="GO:0016491">
    <property type="term" value="F:oxidoreductase activity"/>
    <property type="evidence" value="ECO:0007669"/>
    <property type="project" value="UniProtKB-KW"/>
</dbReference>
<protein>
    <submittedName>
        <fullName evidence="7">3-hydroxyisobutyrate dehydrogenase-like beta-hydroxyacid dehydrogenase</fullName>
    </submittedName>
</protein>
<feature type="domain" description="3-hydroxyisobutyrate dehydrogenase-like NAD-binding" evidence="6">
    <location>
        <begin position="165"/>
        <end position="280"/>
    </location>
</feature>
<dbReference type="Gene3D" id="1.10.1040.10">
    <property type="entry name" value="N-(1-d-carboxylethyl)-l-norvaline Dehydrogenase, domain 2"/>
    <property type="match status" value="1"/>
</dbReference>
<feature type="active site" evidence="4">
    <location>
        <position position="167"/>
    </location>
</feature>
<sequence>MTEIGWIGAGRMGAAMAGRLLDAGRAVRVWNRTRAKAEALVPRGATVAGEVTDLGGCDVVFVMVSTSDDLREVLARLYSGENLPGTVVDCSTVSAEASARARAESAARGVGFVAAPVSGNPHVVAAGGASLVASGDRESFDRVRPLLETIGQTAVYAGPGEVSRLVKVCHNLYLGMMVESLVEVVTLAEKGGVDRAAFLEFLNGTVLASEWVRRRTPDLVERDWRPTFTTELLRKDFDLGLGAARTHEVPMPVASLVHQLIQAAIGQGHRDDDFLALYEVQAANAGLRDQR</sequence>
<dbReference type="GO" id="GO:0050661">
    <property type="term" value="F:NADP binding"/>
    <property type="evidence" value="ECO:0007669"/>
    <property type="project" value="InterPro"/>
</dbReference>
<proteinExistence type="inferred from homology"/>
<dbReference type="InterPro" id="IPR036291">
    <property type="entry name" value="NAD(P)-bd_dom_sf"/>
</dbReference>
<dbReference type="InterPro" id="IPR029154">
    <property type="entry name" value="HIBADH-like_NADP-bd"/>
</dbReference>
<keyword evidence="2" id="KW-0560">Oxidoreductase</keyword>
<evidence type="ECO:0000313" key="7">
    <source>
        <dbReference type="EMBL" id="MBB6471243.1"/>
    </source>
</evidence>
<dbReference type="InterPro" id="IPR013328">
    <property type="entry name" value="6PGD_dom2"/>
</dbReference>
<dbReference type="InterPro" id="IPR051265">
    <property type="entry name" value="HIBADH-related_NP60_sf"/>
</dbReference>
<comment type="caution">
    <text evidence="7">The sequence shown here is derived from an EMBL/GenBank/DDBJ whole genome shotgun (WGS) entry which is preliminary data.</text>
</comment>
<evidence type="ECO:0000256" key="4">
    <source>
        <dbReference type="PIRSR" id="PIRSR000103-1"/>
    </source>
</evidence>
<organism evidence="7 8">
    <name type="scientific">Sphaerisporangium rubeum</name>
    <dbReference type="NCBI Taxonomy" id="321317"/>
    <lineage>
        <taxon>Bacteria</taxon>
        <taxon>Bacillati</taxon>
        <taxon>Actinomycetota</taxon>
        <taxon>Actinomycetes</taxon>
        <taxon>Streptosporangiales</taxon>
        <taxon>Streptosporangiaceae</taxon>
        <taxon>Sphaerisporangium</taxon>
    </lineage>
</organism>
<evidence type="ECO:0000259" key="6">
    <source>
        <dbReference type="Pfam" id="PF14833"/>
    </source>
</evidence>
<dbReference type="InterPro" id="IPR006115">
    <property type="entry name" value="6PGDH_NADP-bd"/>
</dbReference>
<dbReference type="PANTHER" id="PTHR43580:SF2">
    <property type="entry name" value="CYTOKINE-LIKE NUCLEAR FACTOR N-PAC"/>
    <property type="match status" value="1"/>
</dbReference>
<feature type="domain" description="6-phosphogluconate dehydrogenase NADP-binding" evidence="5">
    <location>
        <begin position="3"/>
        <end position="158"/>
    </location>
</feature>
<reference evidence="7 8" key="1">
    <citation type="submission" date="2020-08" db="EMBL/GenBank/DDBJ databases">
        <title>Sequencing the genomes of 1000 actinobacteria strains.</title>
        <authorList>
            <person name="Klenk H.-P."/>
        </authorList>
    </citation>
    <scope>NUCLEOTIDE SEQUENCE [LARGE SCALE GENOMIC DNA]</scope>
    <source>
        <strain evidence="7 8">DSM 44936</strain>
    </source>
</reference>
<evidence type="ECO:0000256" key="1">
    <source>
        <dbReference type="ARBA" id="ARBA00009080"/>
    </source>
</evidence>
<evidence type="ECO:0000313" key="8">
    <source>
        <dbReference type="Proteomes" id="UP000555564"/>
    </source>
</evidence>
<gene>
    <name evidence="7" type="ORF">BJ992_000674</name>
</gene>
<comment type="similarity">
    <text evidence="1">Belongs to the HIBADH-related family.</text>
</comment>
<accession>A0A7X0M442</accession>
<dbReference type="Pfam" id="PF14833">
    <property type="entry name" value="NAD_binding_11"/>
    <property type="match status" value="1"/>
</dbReference>
<dbReference type="Pfam" id="PF03446">
    <property type="entry name" value="NAD_binding_2"/>
    <property type="match status" value="1"/>
</dbReference>
<evidence type="ECO:0000256" key="3">
    <source>
        <dbReference type="ARBA" id="ARBA00023027"/>
    </source>
</evidence>
<keyword evidence="3" id="KW-0520">NAD</keyword>
<dbReference type="InterPro" id="IPR015815">
    <property type="entry name" value="HIBADH-related"/>
</dbReference>
<dbReference type="RefSeq" id="WP_184978487.1">
    <property type="nucleotide sequence ID" value="NZ_BAAALO010000028.1"/>
</dbReference>
<evidence type="ECO:0000256" key="2">
    <source>
        <dbReference type="ARBA" id="ARBA00023002"/>
    </source>
</evidence>
<dbReference type="SUPFAM" id="SSF48179">
    <property type="entry name" value="6-phosphogluconate dehydrogenase C-terminal domain-like"/>
    <property type="match status" value="1"/>
</dbReference>
<evidence type="ECO:0000259" key="5">
    <source>
        <dbReference type="Pfam" id="PF03446"/>
    </source>
</evidence>
<dbReference type="EMBL" id="JACHIU010000001">
    <property type="protein sequence ID" value="MBB6471243.1"/>
    <property type="molecule type" value="Genomic_DNA"/>
</dbReference>
<dbReference type="GO" id="GO:0051287">
    <property type="term" value="F:NAD binding"/>
    <property type="evidence" value="ECO:0007669"/>
    <property type="project" value="InterPro"/>
</dbReference>